<evidence type="ECO:0000259" key="5">
    <source>
        <dbReference type="Pfam" id="PF05198"/>
    </source>
</evidence>
<evidence type="ECO:0000256" key="3">
    <source>
        <dbReference type="ARBA" id="ARBA00022917"/>
    </source>
</evidence>
<feature type="compositionally biased region" description="Acidic residues" evidence="4">
    <location>
        <begin position="342"/>
        <end position="360"/>
    </location>
</feature>
<comment type="similarity">
    <text evidence="1">Belongs to the IF-3 family.</text>
</comment>
<keyword evidence="3" id="KW-0648">Protein biosynthesis</keyword>
<protein>
    <recommendedName>
        <fullName evidence="5">Translation initiation factor 3 N-terminal domain-containing protein</fullName>
    </recommendedName>
</protein>
<feature type="region of interest" description="Disordered" evidence="4">
    <location>
        <begin position="421"/>
        <end position="522"/>
    </location>
</feature>
<dbReference type="PANTHER" id="PTHR10938:SF4">
    <property type="entry name" value="TRANSLATION INITIATION FACTOR IF3-1, MITOCHONDRIAL"/>
    <property type="match status" value="1"/>
</dbReference>
<organism evidence="6 7">
    <name type="scientific">Escallonia herrerae</name>
    <dbReference type="NCBI Taxonomy" id="1293975"/>
    <lineage>
        <taxon>Eukaryota</taxon>
        <taxon>Viridiplantae</taxon>
        <taxon>Streptophyta</taxon>
        <taxon>Embryophyta</taxon>
        <taxon>Tracheophyta</taxon>
        <taxon>Spermatophyta</taxon>
        <taxon>Magnoliopsida</taxon>
        <taxon>eudicotyledons</taxon>
        <taxon>Gunneridae</taxon>
        <taxon>Pentapetalae</taxon>
        <taxon>asterids</taxon>
        <taxon>campanulids</taxon>
        <taxon>Escalloniales</taxon>
        <taxon>Escalloniaceae</taxon>
        <taxon>Escallonia</taxon>
    </lineage>
</organism>
<dbReference type="Gene3D" id="3.30.110.10">
    <property type="entry name" value="Translation initiation factor 3 (IF-3), C-terminal domain"/>
    <property type="match status" value="1"/>
</dbReference>
<comment type="caution">
    <text evidence="6">The sequence shown here is derived from an EMBL/GenBank/DDBJ whole genome shotgun (WGS) entry which is preliminary data.</text>
</comment>
<evidence type="ECO:0000313" key="7">
    <source>
        <dbReference type="Proteomes" id="UP001188597"/>
    </source>
</evidence>
<dbReference type="PANTHER" id="PTHR10938">
    <property type="entry name" value="TRANSLATION INITIATION FACTOR IF-3"/>
    <property type="match status" value="1"/>
</dbReference>
<accession>A0AA88VS23</accession>
<feature type="domain" description="Translation initiation factor 3 N-terminal" evidence="5">
    <location>
        <begin position="91"/>
        <end position="157"/>
    </location>
</feature>
<dbReference type="InterPro" id="IPR019814">
    <property type="entry name" value="Translation_initiation_fac_3_N"/>
</dbReference>
<dbReference type="Gene3D" id="3.10.20.80">
    <property type="entry name" value="Translation initiation factor 3 (IF-3), N-terminal domain"/>
    <property type="match status" value="1"/>
</dbReference>
<keyword evidence="7" id="KW-1185">Reference proteome</keyword>
<dbReference type="GO" id="GO:0003743">
    <property type="term" value="F:translation initiation factor activity"/>
    <property type="evidence" value="ECO:0007669"/>
    <property type="project" value="UniProtKB-KW"/>
</dbReference>
<evidence type="ECO:0000256" key="4">
    <source>
        <dbReference type="SAM" id="MobiDB-lite"/>
    </source>
</evidence>
<feature type="compositionally biased region" description="Polar residues" evidence="4">
    <location>
        <begin position="421"/>
        <end position="430"/>
    </location>
</feature>
<reference evidence="6" key="1">
    <citation type="submission" date="2022-12" db="EMBL/GenBank/DDBJ databases">
        <title>Draft genome assemblies for two species of Escallonia (Escalloniales).</title>
        <authorList>
            <person name="Chanderbali A."/>
            <person name="Dervinis C."/>
            <person name="Anghel I."/>
            <person name="Soltis D."/>
            <person name="Soltis P."/>
            <person name="Zapata F."/>
        </authorList>
    </citation>
    <scope>NUCLEOTIDE SEQUENCE</scope>
    <source>
        <strain evidence="6">UCBG64.0493</strain>
        <tissue evidence="6">Leaf</tissue>
    </source>
</reference>
<dbReference type="NCBIfam" id="TIGR00168">
    <property type="entry name" value="infC"/>
    <property type="match status" value="1"/>
</dbReference>
<proteinExistence type="inferred from homology"/>
<name>A0AA88VS23_9ASTE</name>
<dbReference type="GO" id="GO:0043022">
    <property type="term" value="F:ribosome binding"/>
    <property type="evidence" value="ECO:0007669"/>
    <property type="project" value="TreeGrafter"/>
</dbReference>
<dbReference type="InterPro" id="IPR036788">
    <property type="entry name" value="T_IF-3_C_sf"/>
</dbReference>
<feature type="region of interest" description="Disordered" evidence="4">
    <location>
        <begin position="330"/>
        <end position="383"/>
    </location>
</feature>
<dbReference type="AlphaFoldDB" id="A0AA88VS23"/>
<evidence type="ECO:0000256" key="2">
    <source>
        <dbReference type="ARBA" id="ARBA00022540"/>
    </source>
</evidence>
<dbReference type="Pfam" id="PF05198">
    <property type="entry name" value="IF3_N"/>
    <property type="match status" value="1"/>
</dbReference>
<dbReference type="GO" id="GO:0032790">
    <property type="term" value="P:ribosome disassembly"/>
    <property type="evidence" value="ECO:0007669"/>
    <property type="project" value="TreeGrafter"/>
</dbReference>
<dbReference type="EMBL" id="JAVXUP010001519">
    <property type="protein sequence ID" value="KAK3010685.1"/>
    <property type="molecule type" value="Genomic_DNA"/>
</dbReference>
<dbReference type="InterPro" id="IPR001288">
    <property type="entry name" value="Translation_initiation_fac_3"/>
</dbReference>
<feature type="compositionally biased region" description="Polar residues" evidence="4">
    <location>
        <begin position="450"/>
        <end position="465"/>
    </location>
</feature>
<dbReference type="Proteomes" id="UP001188597">
    <property type="component" value="Unassembled WGS sequence"/>
</dbReference>
<gene>
    <name evidence="6" type="ORF">RJ639_011193</name>
</gene>
<dbReference type="SUPFAM" id="SSF54364">
    <property type="entry name" value="Translation initiation factor IF3, N-terminal domain"/>
    <property type="match status" value="1"/>
</dbReference>
<sequence>MKEGEEATEEEWKKVAKQPWKKERKLLGSSFEGVPSLLDHSAPHTSIRVLDKPNSVLHSNQFALSNPSHVRFFAAPVQPKKEEKDTSGPRLNEQITAWEVRLVTDGGHTIMSRNEALAQARKLDLDLVEVQRTADPPVCKIMDYHREKYKQQIKEKDKIKSKALHLGIGSFPCRANLEPLSSFHFGLKPEDSFVAGPPETTLKKGPCKEVRFTFKIEQKDLQMKAEMAKRLMDKGYRVKVFSFYSVRDVPMVTVFLILCMAMHEPGKKNEKVDQNLGGLLSRCCALIEDVSVVESGPCVEPKQAYVIVRHAKFGPTKKGKASKISIPSLTANSLNQNHPELEDSTDSGDHDLEAEDDISPEEAPPSPSMEMPGDPERTKSTWSVFDGSDDFEVFDFNRGAKSSSSQQNTFSEVMNKKPVLNSTTAHTGSPQMEAPLGNENRYKKNVGPNFPTQGRQPQFAPNSTRVPRGLDDHPIQSSPTDTNRYKKGVNSNLPASKSDYRGRPGVNRGASNSGYRGRPDVD</sequence>
<keyword evidence="2" id="KW-0396">Initiation factor</keyword>
<evidence type="ECO:0000313" key="6">
    <source>
        <dbReference type="EMBL" id="KAK3010685.1"/>
    </source>
</evidence>
<dbReference type="InterPro" id="IPR036787">
    <property type="entry name" value="T_IF-3_N_sf"/>
</dbReference>
<dbReference type="SUPFAM" id="SSF55200">
    <property type="entry name" value="Translation initiation factor IF3, C-terminal domain"/>
    <property type="match status" value="1"/>
</dbReference>
<evidence type="ECO:0000256" key="1">
    <source>
        <dbReference type="ARBA" id="ARBA00005439"/>
    </source>
</evidence>